<protein>
    <submittedName>
        <fullName evidence="1">Uncharacterized protein</fullName>
    </submittedName>
</protein>
<accession>A0AAX2EKD2</accession>
<proteinExistence type="predicted"/>
<dbReference type="EMBL" id="FOCD01000008">
    <property type="protein sequence ID" value="SEO17105.1"/>
    <property type="molecule type" value="Genomic_DNA"/>
</dbReference>
<reference evidence="1 2" key="1">
    <citation type="submission" date="2016-10" db="EMBL/GenBank/DDBJ databases">
        <authorList>
            <person name="Varghese N."/>
            <person name="Submissions S."/>
        </authorList>
    </citation>
    <scope>NUCLEOTIDE SEQUENCE [LARGE SCALE GENOMIC DNA]</scope>
    <source>
        <strain evidence="1 2">DSM 21619</strain>
    </source>
</reference>
<gene>
    <name evidence="1" type="ORF">SAMN04489762_3635</name>
</gene>
<evidence type="ECO:0000313" key="2">
    <source>
        <dbReference type="Proteomes" id="UP000199735"/>
    </source>
</evidence>
<comment type="caution">
    <text evidence="1">The sequence shown here is derived from an EMBL/GenBank/DDBJ whole genome shotgun (WGS) entry which is preliminary data.</text>
</comment>
<sequence length="175" mass="20696">MEYLMNFGDTNFIGVANAEQYNSFVDQDWEFDALLKHFGEEMRRGNALIFQMTEEGIEHSWKVDVEVNKELVYPDCYRTADGYMEVTGIELYLVDYDCLTMAAQFRQHKVPDKNCRRYHIPIEKGNYRVQVVQYYDVDNDEYTGRSDVDIQLIFKKVSKSTSEHPRADSVFWCTY</sequence>
<dbReference type="Proteomes" id="UP000199735">
    <property type="component" value="Unassembled WGS sequence"/>
</dbReference>
<name>A0AAX2EKD2_9BACI</name>
<evidence type="ECO:0000313" key="1">
    <source>
        <dbReference type="EMBL" id="SEO17105.1"/>
    </source>
</evidence>
<dbReference type="AlphaFoldDB" id="A0AAX2EKD2"/>
<organism evidence="1 2">
    <name type="scientific">Terribacillus saccharophilus</name>
    <dbReference type="NCBI Taxonomy" id="361277"/>
    <lineage>
        <taxon>Bacteria</taxon>
        <taxon>Bacillati</taxon>
        <taxon>Bacillota</taxon>
        <taxon>Bacilli</taxon>
        <taxon>Bacillales</taxon>
        <taxon>Bacillaceae</taxon>
        <taxon>Terribacillus</taxon>
    </lineage>
</organism>